<organism evidence="1">
    <name type="scientific">gut metagenome</name>
    <dbReference type="NCBI Taxonomy" id="749906"/>
    <lineage>
        <taxon>unclassified sequences</taxon>
        <taxon>metagenomes</taxon>
        <taxon>organismal metagenomes</taxon>
    </lineage>
</organism>
<proteinExistence type="predicted"/>
<name>J9GEV5_9ZZZZ</name>
<evidence type="ECO:0000313" key="1">
    <source>
        <dbReference type="EMBL" id="EJW97889.1"/>
    </source>
</evidence>
<dbReference type="AlphaFoldDB" id="J9GEV5"/>
<comment type="caution">
    <text evidence="1">The sequence shown here is derived from an EMBL/GenBank/DDBJ whole genome shotgun (WGS) entry which is preliminary data.</text>
</comment>
<reference evidence="1" key="1">
    <citation type="journal article" date="2012" name="PLoS ONE">
        <title>Gene sets for utilization of primary and secondary nutrition supplies in the distal gut of endangered iberian lynx.</title>
        <authorList>
            <person name="Alcaide M."/>
            <person name="Messina E."/>
            <person name="Richter M."/>
            <person name="Bargiela R."/>
            <person name="Peplies J."/>
            <person name="Huws S.A."/>
            <person name="Newbold C.J."/>
            <person name="Golyshin P.N."/>
            <person name="Simon M.A."/>
            <person name="Lopez G."/>
            <person name="Yakimov M.M."/>
            <person name="Ferrer M."/>
        </authorList>
    </citation>
    <scope>NUCLEOTIDE SEQUENCE</scope>
</reference>
<protein>
    <submittedName>
        <fullName evidence="1">Uncharacterized protein</fullName>
    </submittedName>
</protein>
<sequence>MGPTPVITTLRLVKTTHLELNFCYVFFYTSKYFLNWKDFFNFPHICSGKYQTIFYITLLCSCQSTNNAEAVSAML</sequence>
<gene>
    <name evidence="1" type="ORF">EVA_14006</name>
</gene>
<accession>J9GEV5</accession>
<dbReference type="EMBL" id="AMCI01004535">
    <property type="protein sequence ID" value="EJW97889.1"/>
    <property type="molecule type" value="Genomic_DNA"/>
</dbReference>